<evidence type="ECO:0000313" key="4">
    <source>
        <dbReference type="Proteomes" id="UP001293254"/>
    </source>
</evidence>
<evidence type="ECO:0000259" key="2">
    <source>
        <dbReference type="Pfam" id="PF12776"/>
    </source>
</evidence>
<dbReference type="PANTHER" id="PTHR46929">
    <property type="entry name" value="EXPRESSED PROTEIN"/>
    <property type="match status" value="1"/>
</dbReference>
<organism evidence="3 4">
    <name type="scientific">Sesamum alatum</name>
    <dbReference type="NCBI Taxonomy" id="300844"/>
    <lineage>
        <taxon>Eukaryota</taxon>
        <taxon>Viridiplantae</taxon>
        <taxon>Streptophyta</taxon>
        <taxon>Embryophyta</taxon>
        <taxon>Tracheophyta</taxon>
        <taxon>Spermatophyta</taxon>
        <taxon>Magnoliopsida</taxon>
        <taxon>eudicotyledons</taxon>
        <taxon>Gunneridae</taxon>
        <taxon>Pentapetalae</taxon>
        <taxon>asterids</taxon>
        <taxon>lamiids</taxon>
        <taxon>Lamiales</taxon>
        <taxon>Pedaliaceae</taxon>
        <taxon>Sesamum</taxon>
    </lineage>
</organism>
<name>A0AAE1YRR0_9LAMI</name>
<keyword evidence="4" id="KW-1185">Reference proteome</keyword>
<evidence type="ECO:0000256" key="1">
    <source>
        <dbReference type="SAM" id="MobiDB-lite"/>
    </source>
</evidence>
<gene>
    <name evidence="3" type="ORF">Salat_0657700</name>
</gene>
<dbReference type="Proteomes" id="UP001293254">
    <property type="component" value="Unassembled WGS sequence"/>
</dbReference>
<proteinExistence type="predicted"/>
<feature type="domain" description="Myb/SANT-like" evidence="2">
    <location>
        <begin position="1"/>
        <end position="88"/>
    </location>
</feature>
<comment type="caution">
    <text evidence="3">The sequence shown here is derived from an EMBL/GenBank/DDBJ whole genome shotgun (WGS) entry which is preliminary data.</text>
</comment>
<dbReference type="PANTHER" id="PTHR46929:SF3">
    <property type="entry name" value="MYB_SANT-LIKE DOMAIN-CONTAINING PROTEIN"/>
    <property type="match status" value="1"/>
</dbReference>
<dbReference type="EMBL" id="JACGWO010000002">
    <property type="protein sequence ID" value="KAK4434947.1"/>
    <property type="molecule type" value="Genomic_DNA"/>
</dbReference>
<sequence>MEKTFVHSLVEHARSGFFRPERVNIHPVMFALYDVNKEHGTKATYEWAHTRVARLWERYELFKWVVNTDGVIWNPRPGFVTASDQVWRTLCRENKPVKCYINAYENLWEALCILFDRDNQERNDVIDAERFDLNVPVQLDAYYSTDSDADSVLPIPGVPRAAISIKKLMAASPQSKKSGGASSSTASKATPIKKDV</sequence>
<feature type="region of interest" description="Disordered" evidence="1">
    <location>
        <begin position="171"/>
        <end position="196"/>
    </location>
</feature>
<accession>A0AAE1YRR0</accession>
<protein>
    <recommendedName>
        <fullName evidence="2">Myb/SANT-like domain-containing protein</fullName>
    </recommendedName>
</protein>
<reference evidence="3" key="1">
    <citation type="submission" date="2020-06" db="EMBL/GenBank/DDBJ databases">
        <authorList>
            <person name="Li T."/>
            <person name="Hu X."/>
            <person name="Zhang T."/>
            <person name="Song X."/>
            <person name="Zhang H."/>
            <person name="Dai N."/>
            <person name="Sheng W."/>
            <person name="Hou X."/>
            <person name="Wei L."/>
        </authorList>
    </citation>
    <scope>NUCLEOTIDE SEQUENCE</scope>
    <source>
        <strain evidence="3">3651</strain>
        <tissue evidence="3">Leaf</tissue>
    </source>
</reference>
<dbReference type="AlphaFoldDB" id="A0AAE1YRR0"/>
<dbReference type="Pfam" id="PF12776">
    <property type="entry name" value="Myb_DNA-bind_3"/>
    <property type="match status" value="1"/>
</dbReference>
<reference evidence="3" key="2">
    <citation type="journal article" date="2024" name="Plant">
        <title>Genomic evolution and insights into agronomic trait innovations of Sesamum species.</title>
        <authorList>
            <person name="Miao H."/>
            <person name="Wang L."/>
            <person name="Qu L."/>
            <person name="Liu H."/>
            <person name="Sun Y."/>
            <person name="Le M."/>
            <person name="Wang Q."/>
            <person name="Wei S."/>
            <person name="Zheng Y."/>
            <person name="Lin W."/>
            <person name="Duan Y."/>
            <person name="Cao H."/>
            <person name="Xiong S."/>
            <person name="Wang X."/>
            <person name="Wei L."/>
            <person name="Li C."/>
            <person name="Ma Q."/>
            <person name="Ju M."/>
            <person name="Zhao R."/>
            <person name="Li G."/>
            <person name="Mu C."/>
            <person name="Tian Q."/>
            <person name="Mei H."/>
            <person name="Zhang T."/>
            <person name="Gao T."/>
            <person name="Zhang H."/>
        </authorList>
    </citation>
    <scope>NUCLEOTIDE SEQUENCE</scope>
    <source>
        <strain evidence="3">3651</strain>
    </source>
</reference>
<feature type="compositionally biased region" description="Low complexity" evidence="1">
    <location>
        <begin position="171"/>
        <end position="190"/>
    </location>
</feature>
<evidence type="ECO:0000313" key="3">
    <source>
        <dbReference type="EMBL" id="KAK4434947.1"/>
    </source>
</evidence>
<dbReference type="InterPro" id="IPR024752">
    <property type="entry name" value="Myb/SANT-like_dom"/>
</dbReference>